<accession>A0A1X7U094</accession>
<name>A0A1X7U094_AMPQE</name>
<evidence type="ECO:0000313" key="2">
    <source>
        <dbReference type="EnsemblMetazoa" id="Aqu2.1.21002_001"/>
    </source>
</evidence>
<evidence type="ECO:0008006" key="3">
    <source>
        <dbReference type="Google" id="ProtNLM"/>
    </source>
</evidence>
<evidence type="ECO:0000256" key="1">
    <source>
        <dbReference type="SAM" id="Phobius"/>
    </source>
</evidence>
<keyword evidence="1" id="KW-0472">Membrane</keyword>
<dbReference type="AlphaFoldDB" id="A0A1X7U094"/>
<sequence length="70" mass="7743">MCGPLTQIISLTVMSVISILSYSLTPIFVDWARHGTQTLYGILCHTHTPALYLMHVGTNHFQAVQSINIS</sequence>
<organism evidence="2">
    <name type="scientific">Amphimedon queenslandica</name>
    <name type="common">Sponge</name>
    <dbReference type="NCBI Taxonomy" id="400682"/>
    <lineage>
        <taxon>Eukaryota</taxon>
        <taxon>Metazoa</taxon>
        <taxon>Porifera</taxon>
        <taxon>Demospongiae</taxon>
        <taxon>Heteroscleromorpha</taxon>
        <taxon>Haplosclerida</taxon>
        <taxon>Niphatidae</taxon>
        <taxon>Amphimedon</taxon>
    </lineage>
</organism>
<feature type="transmembrane region" description="Helical" evidence="1">
    <location>
        <begin position="6"/>
        <end position="29"/>
    </location>
</feature>
<proteinExistence type="predicted"/>
<keyword evidence="1" id="KW-1133">Transmembrane helix</keyword>
<keyword evidence="1" id="KW-0812">Transmembrane</keyword>
<reference evidence="2" key="1">
    <citation type="submission" date="2017-05" db="UniProtKB">
        <authorList>
            <consortium name="EnsemblMetazoa"/>
        </authorList>
    </citation>
    <scope>IDENTIFICATION</scope>
</reference>
<protein>
    <recommendedName>
        <fullName evidence="3">OTU domain-containing protein</fullName>
    </recommendedName>
</protein>
<dbReference type="EnsemblMetazoa" id="Aqu2.1.21002_001">
    <property type="protein sequence ID" value="Aqu2.1.21002_001"/>
    <property type="gene ID" value="Aqu2.1.21002"/>
</dbReference>
<dbReference type="InParanoid" id="A0A1X7U094"/>